<sequence length="79" mass="8615">GPRESGIHKSEKFPHLTSKVHFSRHHQCPRPLYGPHHVVQLGVAFGALTKPVCFPSITEAPSEVSITILCMSGPCLESN</sequence>
<name>Q4SX05_TETNG</name>
<reference evidence="1" key="2">
    <citation type="submission" date="2004-02" db="EMBL/GenBank/DDBJ databases">
        <authorList>
            <consortium name="Genoscope"/>
            <consortium name="Whitehead Institute Centre for Genome Research"/>
        </authorList>
    </citation>
    <scope>NUCLEOTIDE SEQUENCE</scope>
</reference>
<dbReference type="EMBL" id="CAAE01013242">
    <property type="protein sequence ID" value="CAF94827.1"/>
    <property type="molecule type" value="Genomic_DNA"/>
</dbReference>
<proteinExistence type="predicted"/>
<evidence type="ECO:0000313" key="1">
    <source>
        <dbReference type="EMBL" id="CAF94827.1"/>
    </source>
</evidence>
<organism evidence="1">
    <name type="scientific">Tetraodon nigroviridis</name>
    <name type="common">Spotted green pufferfish</name>
    <name type="synonym">Chelonodon nigroviridis</name>
    <dbReference type="NCBI Taxonomy" id="99883"/>
    <lineage>
        <taxon>Eukaryota</taxon>
        <taxon>Metazoa</taxon>
        <taxon>Chordata</taxon>
        <taxon>Craniata</taxon>
        <taxon>Vertebrata</taxon>
        <taxon>Euteleostomi</taxon>
        <taxon>Actinopterygii</taxon>
        <taxon>Neopterygii</taxon>
        <taxon>Teleostei</taxon>
        <taxon>Neoteleostei</taxon>
        <taxon>Acanthomorphata</taxon>
        <taxon>Eupercaria</taxon>
        <taxon>Tetraodontiformes</taxon>
        <taxon>Tetradontoidea</taxon>
        <taxon>Tetraodontidae</taxon>
        <taxon>Tetraodon</taxon>
    </lineage>
</organism>
<reference evidence="1" key="1">
    <citation type="journal article" date="2004" name="Nature">
        <title>Genome duplication in the teleost fish Tetraodon nigroviridis reveals the early vertebrate proto-karyotype.</title>
        <authorList>
            <person name="Jaillon O."/>
            <person name="Aury J.-M."/>
            <person name="Brunet F."/>
            <person name="Petit J.-L."/>
            <person name="Stange-Thomann N."/>
            <person name="Mauceli E."/>
            <person name="Bouneau L."/>
            <person name="Fischer C."/>
            <person name="Ozouf-Costaz C."/>
            <person name="Bernot A."/>
            <person name="Nicaud S."/>
            <person name="Jaffe D."/>
            <person name="Fisher S."/>
            <person name="Lutfalla G."/>
            <person name="Dossat C."/>
            <person name="Segurens B."/>
            <person name="Dasilva C."/>
            <person name="Salanoubat M."/>
            <person name="Levy M."/>
            <person name="Boudet N."/>
            <person name="Castellano S."/>
            <person name="Anthouard V."/>
            <person name="Jubin C."/>
            <person name="Castelli V."/>
            <person name="Katinka M."/>
            <person name="Vacherie B."/>
            <person name="Biemont C."/>
            <person name="Skalli Z."/>
            <person name="Cattolico L."/>
            <person name="Poulain J."/>
            <person name="De Berardinis V."/>
            <person name="Cruaud C."/>
            <person name="Duprat S."/>
            <person name="Brottier P."/>
            <person name="Coutanceau J.-P."/>
            <person name="Gouzy J."/>
            <person name="Parra G."/>
            <person name="Lardier G."/>
            <person name="Chapple C."/>
            <person name="McKernan K.J."/>
            <person name="McEwan P."/>
            <person name="Bosak S."/>
            <person name="Kellis M."/>
            <person name="Volff J.-N."/>
            <person name="Guigo R."/>
            <person name="Zody M.C."/>
            <person name="Mesirov J."/>
            <person name="Lindblad-Toh K."/>
            <person name="Birren B."/>
            <person name="Nusbaum C."/>
            <person name="Kahn D."/>
            <person name="Robinson-Rechavi M."/>
            <person name="Laudet V."/>
            <person name="Schachter V."/>
            <person name="Quetier F."/>
            <person name="Saurin W."/>
            <person name="Scarpelli C."/>
            <person name="Wincker P."/>
            <person name="Lander E.S."/>
            <person name="Weissenbach J."/>
            <person name="Roest Crollius H."/>
        </authorList>
    </citation>
    <scope>NUCLEOTIDE SEQUENCE [LARGE SCALE GENOMIC DNA]</scope>
</reference>
<comment type="caution">
    <text evidence="1">The sequence shown here is derived from an EMBL/GenBank/DDBJ whole genome shotgun (WGS) entry which is preliminary data.</text>
</comment>
<dbReference type="KEGG" id="tng:GSTEN00011202G001"/>
<accession>Q4SX05</accession>
<feature type="non-terminal residue" evidence="1">
    <location>
        <position position="1"/>
    </location>
</feature>
<gene>
    <name evidence="1" type="ORF">GSTENG00011202001</name>
</gene>
<dbReference type="AlphaFoldDB" id="Q4SX05"/>
<protein>
    <submittedName>
        <fullName evidence="1">(spotted green pufferfish) hypothetical protein</fullName>
    </submittedName>
</protein>